<keyword evidence="7 16" id="KW-0548">Nucleotidyltransferase</keyword>
<dbReference type="Pfam" id="PF00817">
    <property type="entry name" value="IMS"/>
    <property type="match status" value="1"/>
</dbReference>
<comment type="function">
    <text evidence="16">Poorly processive, error-prone DNA polymerase involved in untargeted mutagenesis. Copies undamaged DNA at stalled replication forks, which arise in vivo from mismatched or misaligned primer ends. These misaligned primers can be extended by PolIV. Exhibits no 3'-5' exonuclease (proofreading) activity. May be involved in translesional synthesis, in conjunction with the beta clamp from PolIII.</text>
</comment>
<dbReference type="GO" id="GO:0003887">
    <property type="term" value="F:DNA-directed DNA polymerase activity"/>
    <property type="evidence" value="ECO:0007669"/>
    <property type="project" value="UniProtKB-UniRule"/>
</dbReference>
<evidence type="ECO:0000256" key="6">
    <source>
        <dbReference type="ARBA" id="ARBA00022679"/>
    </source>
</evidence>
<evidence type="ECO:0000256" key="15">
    <source>
        <dbReference type="ARBA" id="ARBA00049244"/>
    </source>
</evidence>
<feature type="site" description="Substrate discrimination" evidence="16">
    <location>
        <position position="36"/>
    </location>
</feature>
<keyword evidence="10 16" id="KW-0227">DNA damage</keyword>
<dbReference type="SUPFAM" id="SSF100879">
    <property type="entry name" value="Lesion bypass DNA polymerase (Y-family), little finger domain"/>
    <property type="match status" value="1"/>
</dbReference>
<evidence type="ECO:0000256" key="11">
    <source>
        <dbReference type="ARBA" id="ARBA00022842"/>
    </source>
</evidence>
<dbReference type="GO" id="GO:0009432">
    <property type="term" value="P:SOS response"/>
    <property type="evidence" value="ECO:0007669"/>
    <property type="project" value="TreeGrafter"/>
</dbReference>
<dbReference type="Proteomes" id="UP000036356">
    <property type="component" value="Unassembled WGS sequence"/>
</dbReference>
<dbReference type="NCBIfam" id="NF002751">
    <property type="entry name" value="PRK02794.1"/>
    <property type="match status" value="1"/>
</dbReference>
<dbReference type="EC" id="2.7.7.7" evidence="16"/>
<dbReference type="STRING" id="476652.DEAC_c35580"/>
<dbReference type="InterPro" id="IPR036775">
    <property type="entry name" value="DNA_pol_Y-fam_lit_finger_sf"/>
</dbReference>
<dbReference type="InterPro" id="IPR053848">
    <property type="entry name" value="IMS_HHH_1"/>
</dbReference>
<dbReference type="GO" id="GO:0006281">
    <property type="term" value="P:DNA repair"/>
    <property type="evidence" value="ECO:0007669"/>
    <property type="project" value="UniProtKB-UniRule"/>
</dbReference>
<dbReference type="InterPro" id="IPR050116">
    <property type="entry name" value="DNA_polymerase-Y"/>
</dbReference>
<dbReference type="Pfam" id="PF11799">
    <property type="entry name" value="IMS_C"/>
    <property type="match status" value="1"/>
</dbReference>
<dbReference type="NCBIfam" id="NF002677">
    <property type="entry name" value="PRK02406.1"/>
    <property type="match status" value="1"/>
</dbReference>
<comment type="cofactor">
    <cofactor evidence="16">
        <name>Mg(2+)</name>
        <dbReference type="ChEBI" id="CHEBI:18420"/>
    </cofactor>
    <text evidence="16">Binds 2 magnesium ions per subunit.</text>
</comment>
<dbReference type="NCBIfam" id="NF010731">
    <property type="entry name" value="PRK14133.1"/>
    <property type="match status" value="1"/>
</dbReference>
<evidence type="ECO:0000256" key="5">
    <source>
        <dbReference type="ARBA" id="ARBA00022490"/>
    </source>
</evidence>
<comment type="caution">
    <text evidence="18">The sequence shown here is derived from an EMBL/GenBank/DDBJ whole genome shotgun (WGS) entry which is preliminary data.</text>
</comment>
<feature type="active site" evidence="16">
    <location>
        <position position="127"/>
    </location>
</feature>
<keyword evidence="5 16" id="KW-0963">Cytoplasm</keyword>
<evidence type="ECO:0000256" key="16">
    <source>
        <dbReference type="HAMAP-Rule" id="MF_01113"/>
    </source>
</evidence>
<keyword evidence="4 16" id="KW-0515">Mutator protein</keyword>
<dbReference type="InterPro" id="IPR022880">
    <property type="entry name" value="DNApol_IV"/>
</dbReference>
<dbReference type="CDD" id="cd03586">
    <property type="entry name" value="PolY_Pol_IV_kappa"/>
    <property type="match status" value="1"/>
</dbReference>
<dbReference type="PANTHER" id="PTHR11076:SF33">
    <property type="entry name" value="DNA POLYMERASE KAPPA"/>
    <property type="match status" value="1"/>
</dbReference>
<evidence type="ECO:0000256" key="14">
    <source>
        <dbReference type="ARBA" id="ARBA00023204"/>
    </source>
</evidence>
<protein>
    <recommendedName>
        <fullName evidence="16">DNA polymerase IV</fullName>
        <shortName evidence="16">Pol IV</shortName>
        <ecNumber evidence="16">2.7.7.7</ecNumber>
    </recommendedName>
</protein>
<comment type="subunit">
    <text evidence="3 16">Monomer.</text>
</comment>
<dbReference type="Pfam" id="PF21999">
    <property type="entry name" value="IMS_HHH_1"/>
    <property type="match status" value="1"/>
</dbReference>
<comment type="similarity">
    <text evidence="2 16">Belongs to the DNA polymerase type-Y family.</text>
</comment>
<evidence type="ECO:0000256" key="13">
    <source>
        <dbReference type="ARBA" id="ARBA00023125"/>
    </source>
</evidence>
<keyword evidence="8 16" id="KW-0235">DNA replication</keyword>
<comment type="subcellular location">
    <subcellularLocation>
        <location evidence="1 16">Cytoplasm</location>
    </subcellularLocation>
</comment>
<dbReference type="GO" id="GO:0006261">
    <property type="term" value="P:DNA-templated DNA replication"/>
    <property type="evidence" value="ECO:0007669"/>
    <property type="project" value="UniProtKB-UniRule"/>
</dbReference>
<keyword evidence="14 16" id="KW-0234">DNA repair</keyword>
<dbReference type="GO" id="GO:0000287">
    <property type="term" value="F:magnesium ion binding"/>
    <property type="evidence" value="ECO:0007669"/>
    <property type="project" value="UniProtKB-UniRule"/>
</dbReference>
<dbReference type="FunFam" id="3.40.1170.60:FF:000001">
    <property type="entry name" value="DNA polymerase IV"/>
    <property type="match status" value="1"/>
</dbReference>
<evidence type="ECO:0000313" key="18">
    <source>
        <dbReference type="EMBL" id="KLU64611.1"/>
    </source>
</evidence>
<keyword evidence="19" id="KW-1185">Reference proteome</keyword>
<evidence type="ECO:0000256" key="8">
    <source>
        <dbReference type="ARBA" id="ARBA00022705"/>
    </source>
</evidence>
<feature type="domain" description="UmuC" evidence="17">
    <location>
        <begin position="27"/>
        <end position="208"/>
    </location>
</feature>
<dbReference type="InterPro" id="IPR043128">
    <property type="entry name" value="Rev_trsase/Diguanyl_cyclase"/>
</dbReference>
<evidence type="ECO:0000256" key="9">
    <source>
        <dbReference type="ARBA" id="ARBA00022723"/>
    </source>
</evidence>
<dbReference type="SUPFAM" id="SSF56672">
    <property type="entry name" value="DNA/RNA polymerases"/>
    <property type="match status" value="1"/>
</dbReference>
<evidence type="ECO:0000256" key="10">
    <source>
        <dbReference type="ARBA" id="ARBA00022763"/>
    </source>
</evidence>
<dbReference type="PANTHER" id="PTHR11076">
    <property type="entry name" value="DNA REPAIR POLYMERASE UMUC / TRANSFERASE FAMILY MEMBER"/>
    <property type="match status" value="1"/>
</dbReference>
<dbReference type="GO" id="GO:0042276">
    <property type="term" value="P:error-prone translesion synthesis"/>
    <property type="evidence" value="ECO:0007669"/>
    <property type="project" value="TreeGrafter"/>
</dbReference>
<keyword evidence="12 16" id="KW-0239">DNA-directed DNA polymerase</keyword>
<dbReference type="Gene3D" id="3.40.1170.60">
    <property type="match status" value="1"/>
</dbReference>
<sequence>MLVTSVTGDKPLNHSDTCKDWTGLRKLIHVDMDAFYASVEQRDDPSLLGKPVVVGGKPNSRSVVSTASYEARKFGIHSAMPMAEAYRRCPQAIFLPVNMPKYKKVSLQIREIFLTYTPLVEPLSLDEAFLDVTGSTSLFGSVDSIAWQIKQRIKEELCLTASVGIAWNKFLAKLASDLQKPNGFVFVQPNKIQEFLDPLSIERLWGVGQRTSEQLHKLNIKTIKDLRHLELGYLIQQFGVLGNQLYQLARGIDERPIEPERDVKSIGRETTFSVDVIDRDALETTLLELAVDVGRRLRKEGLKGKTVTLKLRYDDFKTVSRSQTLDQATDLDEKIFQEARILLRNVSLKSSIRLLGVTINNLSSKCERQLSLFSESDEKLEALAKVIDAVNQKFGEKGIKRARLL</sequence>
<keyword evidence="6 16" id="KW-0808">Transferase</keyword>
<dbReference type="PROSITE" id="PS50173">
    <property type="entry name" value="UMUC"/>
    <property type="match status" value="1"/>
</dbReference>
<keyword evidence="13 16" id="KW-0238">DNA-binding</keyword>
<feature type="binding site" evidence="16">
    <location>
        <position position="126"/>
    </location>
    <ligand>
        <name>Mg(2+)</name>
        <dbReference type="ChEBI" id="CHEBI:18420"/>
    </ligand>
</feature>
<dbReference type="AlphaFoldDB" id="A0A0J1IIP9"/>
<proteinExistence type="inferred from homology"/>
<evidence type="ECO:0000256" key="12">
    <source>
        <dbReference type="ARBA" id="ARBA00022932"/>
    </source>
</evidence>
<dbReference type="InterPro" id="IPR001126">
    <property type="entry name" value="UmuC"/>
</dbReference>
<dbReference type="FunFam" id="3.30.1490.100:FF:000004">
    <property type="entry name" value="DNA polymerase IV"/>
    <property type="match status" value="1"/>
</dbReference>
<comment type="catalytic activity">
    <reaction evidence="15 16">
        <text>DNA(n) + a 2'-deoxyribonucleoside 5'-triphosphate = DNA(n+1) + diphosphate</text>
        <dbReference type="Rhea" id="RHEA:22508"/>
        <dbReference type="Rhea" id="RHEA-COMP:17339"/>
        <dbReference type="Rhea" id="RHEA-COMP:17340"/>
        <dbReference type="ChEBI" id="CHEBI:33019"/>
        <dbReference type="ChEBI" id="CHEBI:61560"/>
        <dbReference type="ChEBI" id="CHEBI:173112"/>
        <dbReference type="EC" id="2.7.7.7"/>
    </reaction>
</comment>
<evidence type="ECO:0000256" key="4">
    <source>
        <dbReference type="ARBA" id="ARBA00022457"/>
    </source>
</evidence>
<dbReference type="HAMAP" id="MF_01113">
    <property type="entry name" value="DNApol_IV"/>
    <property type="match status" value="1"/>
</dbReference>
<dbReference type="NCBIfam" id="NF002882">
    <property type="entry name" value="PRK03348.1"/>
    <property type="match status" value="1"/>
</dbReference>
<accession>A0A0J1IIP9</accession>
<evidence type="ECO:0000256" key="3">
    <source>
        <dbReference type="ARBA" id="ARBA00011245"/>
    </source>
</evidence>
<dbReference type="GO" id="GO:0003684">
    <property type="term" value="F:damaged DNA binding"/>
    <property type="evidence" value="ECO:0007669"/>
    <property type="project" value="InterPro"/>
</dbReference>
<keyword evidence="9 16" id="KW-0479">Metal-binding</keyword>
<evidence type="ECO:0000256" key="2">
    <source>
        <dbReference type="ARBA" id="ARBA00010945"/>
    </source>
</evidence>
<dbReference type="InterPro" id="IPR017961">
    <property type="entry name" value="DNA_pol_Y-fam_little_finger"/>
</dbReference>
<name>A0A0J1IIP9_9FIRM</name>
<dbReference type="GO" id="GO:0005829">
    <property type="term" value="C:cytosol"/>
    <property type="evidence" value="ECO:0007669"/>
    <property type="project" value="TreeGrafter"/>
</dbReference>
<dbReference type="Gene3D" id="3.30.1490.100">
    <property type="entry name" value="DNA polymerase, Y-family, little finger domain"/>
    <property type="match status" value="1"/>
</dbReference>
<feature type="binding site" evidence="16">
    <location>
        <position position="31"/>
    </location>
    <ligand>
        <name>Mg(2+)</name>
        <dbReference type="ChEBI" id="CHEBI:18420"/>
    </ligand>
</feature>
<evidence type="ECO:0000313" key="19">
    <source>
        <dbReference type="Proteomes" id="UP000036356"/>
    </source>
</evidence>
<gene>
    <name evidence="18" type="primary">dinB_4</name>
    <name evidence="16" type="synonym">dinB</name>
    <name evidence="18" type="ORF">DEAC_c35580</name>
</gene>
<dbReference type="PATRIC" id="fig|476652.3.peg.3752"/>
<reference evidence="18 19" key="1">
    <citation type="submission" date="2015-06" db="EMBL/GenBank/DDBJ databases">
        <title>Draft genome of the moderately acidophilic sulfate reducer Candidatus Desulfosporosinus acididurans strain M1.</title>
        <authorList>
            <person name="Poehlein A."/>
            <person name="Petzsch P."/>
            <person name="Johnson B.D."/>
            <person name="Schloemann M."/>
            <person name="Daniel R."/>
            <person name="Muehling M."/>
        </authorList>
    </citation>
    <scope>NUCLEOTIDE SEQUENCE [LARGE SCALE GENOMIC DNA]</scope>
    <source>
        <strain evidence="18 19">M1</strain>
    </source>
</reference>
<evidence type="ECO:0000256" key="1">
    <source>
        <dbReference type="ARBA" id="ARBA00004496"/>
    </source>
</evidence>
<dbReference type="Gene3D" id="3.30.70.270">
    <property type="match status" value="1"/>
</dbReference>
<evidence type="ECO:0000259" key="17">
    <source>
        <dbReference type="PROSITE" id="PS50173"/>
    </source>
</evidence>
<evidence type="ECO:0000256" key="7">
    <source>
        <dbReference type="ARBA" id="ARBA00022695"/>
    </source>
</evidence>
<organism evidence="18 19">
    <name type="scientific">Desulfosporosinus acididurans</name>
    <dbReference type="NCBI Taxonomy" id="476652"/>
    <lineage>
        <taxon>Bacteria</taxon>
        <taxon>Bacillati</taxon>
        <taxon>Bacillota</taxon>
        <taxon>Clostridia</taxon>
        <taxon>Eubacteriales</taxon>
        <taxon>Desulfitobacteriaceae</taxon>
        <taxon>Desulfosporosinus</taxon>
    </lineage>
</organism>
<dbReference type="EMBL" id="LDZY01000013">
    <property type="protein sequence ID" value="KLU64611.1"/>
    <property type="molecule type" value="Genomic_DNA"/>
</dbReference>
<dbReference type="InterPro" id="IPR043502">
    <property type="entry name" value="DNA/RNA_pol_sf"/>
</dbReference>
<keyword evidence="11 16" id="KW-0460">Magnesium</keyword>
<dbReference type="Gene3D" id="1.10.150.20">
    <property type="entry name" value="5' to 3' exonuclease, C-terminal subdomain"/>
    <property type="match status" value="1"/>
</dbReference>